<dbReference type="Proteomes" id="UP001148786">
    <property type="component" value="Unassembled WGS sequence"/>
</dbReference>
<organism evidence="1 2">
    <name type="scientific">Agrocybe chaxingu</name>
    <dbReference type="NCBI Taxonomy" id="84603"/>
    <lineage>
        <taxon>Eukaryota</taxon>
        <taxon>Fungi</taxon>
        <taxon>Dikarya</taxon>
        <taxon>Basidiomycota</taxon>
        <taxon>Agaricomycotina</taxon>
        <taxon>Agaricomycetes</taxon>
        <taxon>Agaricomycetidae</taxon>
        <taxon>Agaricales</taxon>
        <taxon>Agaricineae</taxon>
        <taxon>Strophariaceae</taxon>
        <taxon>Agrocybe</taxon>
    </lineage>
</organism>
<reference evidence="1" key="1">
    <citation type="submission" date="2022-07" db="EMBL/GenBank/DDBJ databases">
        <title>Genome Sequence of Agrocybe chaxingu.</title>
        <authorList>
            <person name="Buettner E."/>
        </authorList>
    </citation>
    <scope>NUCLEOTIDE SEQUENCE</scope>
    <source>
        <strain evidence="1">MP-N11</strain>
    </source>
</reference>
<accession>A0A9W8JY49</accession>
<evidence type="ECO:0008006" key="3">
    <source>
        <dbReference type="Google" id="ProtNLM"/>
    </source>
</evidence>
<gene>
    <name evidence="1" type="ORF">NLJ89_g6959</name>
</gene>
<comment type="caution">
    <text evidence="1">The sequence shown here is derived from an EMBL/GenBank/DDBJ whole genome shotgun (WGS) entry which is preliminary data.</text>
</comment>
<proteinExistence type="predicted"/>
<dbReference type="OrthoDB" id="2910561at2759"/>
<name>A0A9W8JY49_9AGAR</name>
<keyword evidence="2" id="KW-1185">Reference proteome</keyword>
<sequence>MLQDETLANLRKICWKNPVFKVDYPNSIVESLKGNAPPSTIVASVAREFRETSAKAVVATEEEIASLDAQILTLQTRRNALIEKASPEWMKVHACNAILSVVRCLPMEIIQEIALHARPLQPWPTRRDSPISLSHVCKGWRNATLSMPRLWSEMYLEVDVNYTTLQRILSAVNEWFPRAKSCPLSLHLYINDDGEVKGHDMQHFVIKFPNLEVLTLKCTASDHQQTVIDGDPAALFEFLRFAENLRHLVLDRPIPGVGIILTAFSWSALTSLTVTQEMSLVAWRNLIFICQALKMGTFHLSGNDPVDQSGPIICQDVLEDLHLIIMDSDMKYFDFAYVCSFTNLKVLQIDRFGFTQTTPIHDVNPPASVQLKKLTALALSGFRRVEITFLDSVLRAASSVTRLRIDLISSALPFKLLTHLDASKPDILPHLQTLSTSLQFSWMSPELEDVVEGEIKPMLHSRTSQALPSSQRLQEFSVSLSPFHPDMATATRLFEMLEPFSEQGLKVCCRGGTEFMRDASIDNWHGGIEHRASRRAFAKAQRVEPPILEAPPIGRW</sequence>
<dbReference type="Gene3D" id="3.80.10.10">
    <property type="entry name" value="Ribonuclease Inhibitor"/>
    <property type="match status" value="1"/>
</dbReference>
<evidence type="ECO:0000313" key="2">
    <source>
        <dbReference type="Proteomes" id="UP001148786"/>
    </source>
</evidence>
<dbReference type="EMBL" id="JANKHO010000785">
    <property type="protein sequence ID" value="KAJ3506276.1"/>
    <property type="molecule type" value="Genomic_DNA"/>
</dbReference>
<protein>
    <recommendedName>
        <fullName evidence="3">F-box domain-containing protein</fullName>
    </recommendedName>
</protein>
<dbReference type="InterPro" id="IPR032675">
    <property type="entry name" value="LRR_dom_sf"/>
</dbReference>
<evidence type="ECO:0000313" key="1">
    <source>
        <dbReference type="EMBL" id="KAJ3506276.1"/>
    </source>
</evidence>
<dbReference type="SUPFAM" id="SSF52047">
    <property type="entry name" value="RNI-like"/>
    <property type="match status" value="1"/>
</dbReference>
<dbReference type="AlphaFoldDB" id="A0A9W8JY49"/>